<keyword evidence="5" id="KW-0460">Magnesium</keyword>
<keyword evidence="2" id="KW-0808">Transferase</keyword>
<dbReference type="PRINTS" id="PR00866">
    <property type="entry name" value="RNADNAPOLMS"/>
</dbReference>
<evidence type="ECO:0000256" key="6">
    <source>
        <dbReference type="ARBA" id="ARBA00022918"/>
    </source>
</evidence>
<evidence type="ECO:0000256" key="2">
    <source>
        <dbReference type="ARBA" id="ARBA00022679"/>
    </source>
</evidence>
<accession>A0AB37UBJ7</accession>
<dbReference type="InterPro" id="IPR000123">
    <property type="entry name" value="Reverse_transcriptase_msDNA"/>
</dbReference>
<reference evidence="11 12" key="1">
    <citation type="journal article" date="2019" name="Genome Biol. Evol.">
        <title>Day and night: Metabolic profiles and evolutionary relationships of six axenic non-marine cyanobacteria.</title>
        <authorList>
            <person name="Will S.E."/>
            <person name="Henke P."/>
            <person name="Boedeker C."/>
            <person name="Huang S."/>
            <person name="Brinkmann H."/>
            <person name="Rohde M."/>
            <person name="Jarek M."/>
            <person name="Friedl T."/>
            <person name="Seufert S."/>
            <person name="Schumacher M."/>
            <person name="Overmann J."/>
            <person name="Neumann-Schaal M."/>
            <person name="Petersen J."/>
        </authorList>
    </citation>
    <scope>NUCLEOTIDE SEQUENCE [LARGE SCALE GENOMIC DNA]</scope>
    <source>
        <strain evidence="11 12">SAG 39.79</strain>
    </source>
</reference>
<proteinExistence type="inferred from homology"/>
<organism evidence="11 12">
    <name type="scientific">Chroococcidiopsis cubana SAG 39.79</name>
    <dbReference type="NCBI Taxonomy" id="388085"/>
    <lineage>
        <taxon>Bacteria</taxon>
        <taxon>Bacillati</taxon>
        <taxon>Cyanobacteriota</taxon>
        <taxon>Cyanophyceae</taxon>
        <taxon>Chroococcidiopsidales</taxon>
        <taxon>Chroococcidiopsidaceae</taxon>
        <taxon>Chroococcidiopsis</taxon>
    </lineage>
</organism>
<name>A0AB37UBJ7_9CYAN</name>
<evidence type="ECO:0000259" key="10">
    <source>
        <dbReference type="PROSITE" id="PS50878"/>
    </source>
</evidence>
<keyword evidence="4" id="KW-0479">Metal-binding</keyword>
<evidence type="ECO:0000256" key="3">
    <source>
        <dbReference type="ARBA" id="ARBA00022695"/>
    </source>
</evidence>
<dbReference type="InterPro" id="IPR043502">
    <property type="entry name" value="DNA/RNA_pol_sf"/>
</dbReference>
<dbReference type="AlphaFoldDB" id="A0AB37UBJ7"/>
<evidence type="ECO:0000256" key="8">
    <source>
        <dbReference type="ARBA" id="ARBA00034120"/>
    </source>
</evidence>
<dbReference type="GO" id="GO:0046872">
    <property type="term" value="F:metal ion binding"/>
    <property type="evidence" value="ECO:0007669"/>
    <property type="project" value="UniProtKB-KW"/>
</dbReference>
<keyword evidence="7" id="KW-0051">Antiviral defense</keyword>
<dbReference type="EC" id="2.7.7.49" evidence="1"/>
<evidence type="ECO:0000313" key="12">
    <source>
        <dbReference type="Proteomes" id="UP000282574"/>
    </source>
</evidence>
<keyword evidence="12" id="KW-1185">Reference proteome</keyword>
<dbReference type="GO" id="GO:0003723">
    <property type="term" value="F:RNA binding"/>
    <property type="evidence" value="ECO:0007669"/>
    <property type="project" value="InterPro"/>
</dbReference>
<evidence type="ECO:0000256" key="5">
    <source>
        <dbReference type="ARBA" id="ARBA00022842"/>
    </source>
</evidence>
<dbReference type="InterPro" id="IPR051083">
    <property type="entry name" value="GrpII_Intron_Splice-Mob/Def"/>
</dbReference>
<dbReference type="GO" id="GO:0003964">
    <property type="term" value="F:RNA-directed DNA polymerase activity"/>
    <property type="evidence" value="ECO:0007669"/>
    <property type="project" value="UniProtKB-KW"/>
</dbReference>
<comment type="caution">
    <text evidence="11">The sequence shown here is derived from an EMBL/GenBank/DDBJ whole genome shotgun (WGS) entry which is preliminary data.</text>
</comment>
<dbReference type="CDD" id="cd03487">
    <property type="entry name" value="RT_Bac_retron_II"/>
    <property type="match status" value="1"/>
</dbReference>
<gene>
    <name evidence="11" type="ORF">DSM107010_57590</name>
</gene>
<evidence type="ECO:0000256" key="7">
    <source>
        <dbReference type="ARBA" id="ARBA00023118"/>
    </source>
</evidence>
<evidence type="ECO:0000256" key="1">
    <source>
        <dbReference type="ARBA" id="ARBA00012493"/>
    </source>
</evidence>
<dbReference type="SUPFAM" id="SSF56672">
    <property type="entry name" value="DNA/RNA polymerases"/>
    <property type="match status" value="1"/>
</dbReference>
<sequence>MVVKHQATIPRLTEGSIEQLRKRGLPECNTDEEIALAMGISVEKLHFLAGDRSVSSTSLYSRFQISKKTGEARIISVPTPELKAAQRWILKHILDKIEIHDAAHGFCRDRSIVTNATPHVGRDVIVKLDLQNFFQLITYKRVKELFHGFGYSETAATIFGLICTIATTNNSNKTSCKNIEKRHLPEGAPTSPAISNLVCDRLDTHLTKLANNLGFRYTRYADDLTFSCYGAAHKVDKLIQESKSIVTQESFTVNSDKTQVLSKSVQQIVTGIVVNQQLNLSRKTLKAFRATLYQIEREGLSGKKWGNSNNLIATITGFANYVAMVNPSKGAEFLASVERIKQKCDRS</sequence>
<feature type="domain" description="Reverse transcriptase" evidence="10">
    <location>
        <begin position="46"/>
        <end position="274"/>
    </location>
</feature>
<keyword evidence="3" id="KW-0548">Nucleotidyltransferase</keyword>
<evidence type="ECO:0000313" key="11">
    <source>
        <dbReference type="EMBL" id="RUT04527.1"/>
    </source>
</evidence>
<comment type="catalytic activity">
    <reaction evidence="9">
        <text>DNA(n) + a 2'-deoxyribonucleoside 5'-triphosphate = DNA(n+1) + diphosphate</text>
        <dbReference type="Rhea" id="RHEA:22508"/>
        <dbReference type="Rhea" id="RHEA-COMP:17339"/>
        <dbReference type="Rhea" id="RHEA-COMP:17340"/>
        <dbReference type="ChEBI" id="CHEBI:33019"/>
        <dbReference type="ChEBI" id="CHEBI:61560"/>
        <dbReference type="ChEBI" id="CHEBI:173112"/>
        <dbReference type="EC" id="2.7.7.49"/>
    </reaction>
</comment>
<dbReference type="PROSITE" id="PS50878">
    <property type="entry name" value="RT_POL"/>
    <property type="match status" value="1"/>
</dbReference>
<dbReference type="PANTHER" id="PTHR34047">
    <property type="entry name" value="NUCLEAR INTRON MATURASE 1, MITOCHONDRIAL-RELATED"/>
    <property type="match status" value="1"/>
</dbReference>
<dbReference type="InterPro" id="IPR000477">
    <property type="entry name" value="RT_dom"/>
</dbReference>
<dbReference type="PANTHER" id="PTHR34047:SF7">
    <property type="entry name" value="RNA-DIRECTED DNA POLYMERASE"/>
    <property type="match status" value="1"/>
</dbReference>
<evidence type="ECO:0000256" key="4">
    <source>
        <dbReference type="ARBA" id="ARBA00022723"/>
    </source>
</evidence>
<dbReference type="Pfam" id="PF00078">
    <property type="entry name" value="RVT_1"/>
    <property type="match status" value="1"/>
</dbReference>
<protein>
    <recommendedName>
        <fullName evidence="1">RNA-directed DNA polymerase</fullName>
        <ecNumber evidence="1">2.7.7.49</ecNumber>
    </recommendedName>
</protein>
<dbReference type="GO" id="GO:0051607">
    <property type="term" value="P:defense response to virus"/>
    <property type="evidence" value="ECO:0007669"/>
    <property type="project" value="UniProtKB-KW"/>
</dbReference>
<keyword evidence="6" id="KW-0695">RNA-directed DNA polymerase</keyword>
<dbReference type="Proteomes" id="UP000282574">
    <property type="component" value="Unassembled WGS sequence"/>
</dbReference>
<comment type="similarity">
    <text evidence="8">Belongs to the bacterial reverse transcriptase family.</text>
</comment>
<evidence type="ECO:0000256" key="9">
    <source>
        <dbReference type="ARBA" id="ARBA00048173"/>
    </source>
</evidence>
<dbReference type="EMBL" id="RSCK01000085">
    <property type="protein sequence ID" value="RUT04527.1"/>
    <property type="molecule type" value="Genomic_DNA"/>
</dbReference>
<dbReference type="RefSeq" id="WP_106167395.1">
    <property type="nucleotide sequence ID" value="NZ_JAVKZF010000002.1"/>
</dbReference>